<organism evidence="6 7">
    <name type="scientific">Microbacterium koreense</name>
    <dbReference type="NCBI Taxonomy" id="323761"/>
    <lineage>
        <taxon>Bacteria</taxon>
        <taxon>Bacillati</taxon>
        <taxon>Actinomycetota</taxon>
        <taxon>Actinomycetes</taxon>
        <taxon>Micrococcales</taxon>
        <taxon>Microbacteriaceae</taxon>
        <taxon>Microbacterium</taxon>
    </lineage>
</organism>
<comment type="caution">
    <text evidence="6">The sequence shown here is derived from an EMBL/GenBank/DDBJ whole genome shotgun (WGS) entry which is preliminary data.</text>
</comment>
<dbReference type="PROSITE" id="PS50977">
    <property type="entry name" value="HTH_TETR_2"/>
    <property type="match status" value="1"/>
</dbReference>
<dbReference type="Gene3D" id="1.10.357.10">
    <property type="entry name" value="Tetracycline Repressor, domain 2"/>
    <property type="match status" value="1"/>
</dbReference>
<dbReference type="InterPro" id="IPR009057">
    <property type="entry name" value="Homeodomain-like_sf"/>
</dbReference>
<dbReference type="PANTHER" id="PTHR30055:SF234">
    <property type="entry name" value="HTH-TYPE TRANSCRIPTIONAL REGULATOR BETI"/>
    <property type="match status" value="1"/>
</dbReference>
<keyword evidence="1" id="KW-0805">Transcription regulation</keyword>
<proteinExistence type="predicted"/>
<keyword evidence="3" id="KW-0804">Transcription</keyword>
<dbReference type="PRINTS" id="PR00455">
    <property type="entry name" value="HTHTETR"/>
</dbReference>
<reference evidence="7" key="1">
    <citation type="journal article" date="2019" name="Int. J. Syst. Evol. Microbiol.">
        <title>The Global Catalogue of Microorganisms (GCM) 10K type strain sequencing project: providing services to taxonomists for standard genome sequencing and annotation.</title>
        <authorList>
            <consortium name="The Broad Institute Genomics Platform"/>
            <consortium name="The Broad Institute Genome Sequencing Center for Infectious Disease"/>
            <person name="Wu L."/>
            <person name="Ma J."/>
        </authorList>
    </citation>
    <scope>NUCLEOTIDE SEQUENCE [LARGE SCALE GENOMIC DNA]</scope>
    <source>
        <strain evidence="7">CCUG 50754</strain>
    </source>
</reference>
<sequence>MPARRTQQQRSSESRRKLIDAAIELLAVRGYAGTSFAAMGEKAGLSRGLVTHYFGTKEQCIAEVVAHIRDQVLDRLAEARAPRGIAAIDLLFEAYLGEGTSGEHQPRAMYTVFIEALTSSPGLLPAVAENNRQIRVLIERWLAQAVADGDATTADPASDATMIEGILRGVLLQVLVDADSFDRDAIIRSSQRAARAIVGAAAPTPRDH</sequence>
<evidence type="ECO:0000256" key="4">
    <source>
        <dbReference type="PROSITE-ProRule" id="PRU00335"/>
    </source>
</evidence>
<evidence type="ECO:0000256" key="2">
    <source>
        <dbReference type="ARBA" id="ARBA00023125"/>
    </source>
</evidence>
<dbReference type="EMBL" id="JBHTIM010000001">
    <property type="protein sequence ID" value="MFD0781361.1"/>
    <property type="molecule type" value="Genomic_DNA"/>
</dbReference>
<evidence type="ECO:0000313" key="7">
    <source>
        <dbReference type="Proteomes" id="UP001597042"/>
    </source>
</evidence>
<dbReference type="PANTHER" id="PTHR30055">
    <property type="entry name" value="HTH-TYPE TRANSCRIPTIONAL REGULATOR RUTR"/>
    <property type="match status" value="1"/>
</dbReference>
<dbReference type="InterPro" id="IPR050109">
    <property type="entry name" value="HTH-type_TetR-like_transc_reg"/>
</dbReference>
<dbReference type="Proteomes" id="UP001597042">
    <property type="component" value="Unassembled WGS sequence"/>
</dbReference>
<dbReference type="Pfam" id="PF00440">
    <property type="entry name" value="TetR_N"/>
    <property type="match status" value="1"/>
</dbReference>
<evidence type="ECO:0000256" key="1">
    <source>
        <dbReference type="ARBA" id="ARBA00023015"/>
    </source>
</evidence>
<feature type="DNA-binding region" description="H-T-H motif" evidence="4">
    <location>
        <begin position="35"/>
        <end position="54"/>
    </location>
</feature>
<evidence type="ECO:0000259" key="5">
    <source>
        <dbReference type="PROSITE" id="PS50977"/>
    </source>
</evidence>
<keyword evidence="2 4" id="KW-0238">DNA-binding</keyword>
<dbReference type="InterPro" id="IPR001647">
    <property type="entry name" value="HTH_TetR"/>
</dbReference>
<name>A0ABW2ZS21_9MICO</name>
<dbReference type="SUPFAM" id="SSF48498">
    <property type="entry name" value="Tetracyclin repressor-like, C-terminal domain"/>
    <property type="match status" value="1"/>
</dbReference>
<dbReference type="RefSeq" id="WP_378752825.1">
    <property type="nucleotide sequence ID" value="NZ_JBHSSV010000011.1"/>
</dbReference>
<feature type="domain" description="HTH tetR-type" evidence="5">
    <location>
        <begin position="12"/>
        <end position="72"/>
    </location>
</feature>
<evidence type="ECO:0000256" key="3">
    <source>
        <dbReference type="ARBA" id="ARBA00023163"/>
    </source>
</evidence>
<accession>A0ABW2ZS21</accession>
<keyword evidence="7" id="KW-1185">Reference proteome</keyword>
<dbReference type="SUPFAM" id="SSF46689">
    <property type="entry name" value="Homeodomain-like"/>
    <property type="match status" value="1"/>
</dbReference>
<dbReference type="InterPro" id="IPR036271">
    <property type="entry name" value="Tet_transcr_reg_TetR-rel_C_sf"/>
</dbReference>
<protein>
    <submittedName>
        <fullName evidence="6">TetR/AcrR family transcriptional regulator</fullName>
    </submittedName>
</protein>
<evidence type="ECO:0000313" key="6">
    <source>
        <dbReference type="EMBL" id="MFD0781361.1"/>
    </source>
</evidence>
<gene>
    <name evidence="6" type="ORF">ACFQZV_08620</name>
</gene>